<sequence length="46" mass="5659">MSGKLFLLAFLRCFCYYDSRYFSRIISCILLFKITFILERSYCERK</sequence>
<reference evidence="1" key="1">
    <citation type="submission" date="2009-07" db="EMBL/GenBank/DDBJ databases">
        <authorList>
            <person name="Weinstock G."/>
            <person name="Sodergren E."/>
            <person name="Clifton S."/>
            <person name="Fulton L."/>
            <person name="Fulton B."/>
            <person name="Courtney L."/>
            <person name="Fronick C."/>
            <person name="Harrison M."/>
            <person name="Strong C."/>
            <person name="Farmer C."/>
            <person name="Delahaunty K."/>
            <person name="Markovic C."/>
            <person name="Hall O."/>
            <person name="Minx P."/>
            <person name="Tomlinson C."/>
            <person name="Mitreva M."/>
            <person name="Nelson J."/>
            <person name="Hou S."/>
            <person name="Wollam A."/>
            <person name="Pepin K.H."/>
            <person name="Johnson M."/>
            <person name="Bhonagiri V."/>
            <person name="Nash W.E."/>
            <person name="Warren W."/>
            <person name="Chinwalla A."/>
            <person name="Mardis E.R."/>
            <person name="Wilson R.K."/>
        </authorList>
    </citation>
    <scope>NUCLEOTIDE SEQUENCE [LARGE SCALE GENOMIC DNA]</scope>
    <source>
        <strain evidence="1">DSM 14469</strain>
    </source>
</reference>
<evidence type="ECO:0000313" key="1">
    <source>
        <dbReference type="EMBL" id="EET62306.1"/>
    </source>
</evidence>
<keyword evidence="2" id="KW-1185">Reference proteome</keyword>
<gene>
    <name evidence="1" type="ORF">BRYFOR_05339</name>
</gene>
<comment type="caution">
    <text evidence="1">The sequence shown here is derived from an EMBL/GenBank/DDBJ whole genome shotgun (WGS) entry which is preliminary data.</text>
</comment>
<dbReference type="EMBL" id="ACCL02000002">
    <property type="protein sequence ID" value="EET62306.1"/>
    <property type="molecule type" value="Genomic_DNA"/>
</dbReference>
<proteinExistence type="predicted"/>
<organism evidence="1 2">
    <name type="scientific">Marvinbryantia formatexigens DSM 14469</name>
    <dbReference type="NCBI Taxonomy" id="478749"/>
    <lineage>
        <taxon>Bacteria</taxon>
        <taxon>Bacillati</taxon>
        <taxon>Bacillota</taxon>
        <taxon>Clostridia</taxon>
        <taxon>Lachnospirales</taxon>
        <taxon>Lachnospiraceae</taxon>
        <taxon>Marvinbryantia</taxon>
    </lineage>
</organism>
<dbReference type="AlphaFoldDB" id="C6L9P9"/>
<name>C6L9P9_9FIRM</name>
<evidence type="ECO:0000313" key="2">
    <source>
        <dbReference type="Proteomes" id="UP000005561"/>
    </source>
</evidence>
<protein>
    <submittedName>
        <fullName evidence="1">Uncharacterized protein</fullName>
    </submittedName>
</protein>
<dbReference type="Proteomes" id="UP000005561">
    <property type="component" value="Unassembled WGS sequence"/>
</dbReference>
<accession>C6L9P9</accession>